<name>A0A2P8DDV0_9ACTN</name>
<dbReference type="Proteomes" id="UP000240542">
    <property type="component" value="Unassembled WGS sequence"/>
</dbReference>
<proteinExistence type="predicted"/>
<dbReference type="GO" id="GO:0032259">
    <property type="term" value="P:methylation"/>
    <property type="evidence" value="ECO:0007669"/>
    <property type="project" value="UniProtKB-KW"/>
</dbReference>
<keyword evidence="3" id="KW-1185">Reference proteome</keyword>
<accession>A0A2P8DDV0</accession>
<keyword evidence="2" id="KW-0489">Methyltransferase</keyword>
<reference evidence="2 3" key="1">
    <citation type="submission" date="2018-03" db="EMBL/GenBank/DDBJ databases">
        <title>Genomic Encyclopedia of Archaeal and Bacterial Type Strains, Phase II (KMG-II): from individual species to whole genera.</title>
        <authorList>
            <person name="Goeker M."/>
        </authorList>
    </citation>
    <scope>NUCLEOTIDE SEQUENCE [LARGE SCALE GENOMIC DNA]</scope>
    <source>
        <strain evidence="2 3">DSM 45312</strain>
    </source>
</reference>
<keyword evidence="2" id="KW-0808">Transferase</keyword>
<dbReference type="OrthoDB" id="9806902at2"/>
<feature type="domain" description="Methyltransferase" evidence="1">
    <location>
        <begin position="22"/>
        <end position="281"/>
    </location>
</feature>
<dbReference type="Pfam" id="PF12147">
    <property type="entry name" value="Methyltransf_20"/>
    <property type="match status" value="1"/>
</dbReference>
<dbReference type="Gene3D" id="3.40.50.150">
    <property type="entry name" value="Vaccinia Virus protein VP39"/>
    <property type="match status" value="1"/>
</dbReference>
<dbReference type="RefSeq" id="WP_106584743.1">
    <property type="nucleotide sequence ID" value="NZ_PYGA01000015.1"/>
</dbReference>
<dbReference type="InterPro" id="IPR029063">
    <property type="entry name" value="SAM-dependent_MTases_sf"/>
</dbReference>
<dbReference type="CDD" id="cd02440">
    <property type="entry name" value="AdoMet_MTases"/>
    <property type="match status" value="1"/>
</dbReference>
<gene>
    <name evidence="2" type="ORF">CLV63_11563</name>
</gene>
<dbReference type="SUPFAM" id="SSF53335">
    <property type="entry name" value="S-adenosyl-L-methionine-dependent methyltransferases"/>
    <property type="match status" value="1"/>
</dbReference>
<dbReference type="GO" id="GO:0008168">
    <property type="term" value="F:methyltransferase activity"/>
    <property type="evidence" value="ECO:0007669"/>
    <property type="project" value="UniProtKB-KW"/>
</dbReference>
<dbReference type="EMBL" id="PYGA01000015">
    <property type="protein sequence ID" value="PSK95403.1"/>
    <property type="molecule type" value="Genomic_DNA"/>
</dbReference>
<evidence type="ECO:0000259" key="1">
    <source>
        <dbReference type="Pfam" id="PF12147"/>
    </source>
</evidence>
<evidence type="ECO:0000313" key="2">
    <source>
        <dbReference type="EMBL" id="PSK95403.1"/>
    </source>
</evidence>
<comment type="caution">
    <text evidence="2">The sequence shown here is derived from an EMBL/GenBank/DDBJ whole genome shotgun (WGS) entry which is preliminary data.</text>
</comment>
<protein>
    <submittedName>
        <fullName evidence="2">Putative methyltransferase</fullName>
    </submittedName>
</protein>
<sequence length="283" mass="31178">MNHATAITAAPLQTTATATAGPVTKAKWALTRLALRTIGTLSDGVRIGYRHGFDSGTMLDYVYRNEPGGRWGVGRLIDRVYLNAVGWRAIRARRALLTDVLRTEIERREDVVRILDVAAGPGRYLQDLAADQPHRARILCRDLADHGLRRGAAQAAERGLDNIRYEQGDAFDPAPAPFLDGPPDVIVVSGLYELILSEHRIQASMRRLRALLAPGGVLVFTTQEHHPQLDFIANVLPNRDGDPWVMECRPARTTEQWARDAGFTGTASTREEVGLFAVTRAEG</sequence>
<dbReference type="AlphaFoldDB" id="A0A2P8DDV0"/>
<dbReference type="InterPro" id="IPR022744">
    <property type="entry name" value="MeTrfase_dom_put"/>
</dbReference>
<evidence type="ECO:0000313" key="3">
    <source>
        <dbReference type="Proteomes" id="UP000240542"/>
    </source>
</evidence>
<organism evidence="2 3">
    <name type="scientific">Murinocardiopsis flavida</name>
    <dbReference type="NCBI Taxonomy" id="645275"/>
    <lineage>
        <taxon>Bacteria</taxon>
        <taxon>Bacillati</taxon>
        <taxon>Actinomycetota</taxon>
        <taxon>Actinomycetes</taxon>
        <taxon>Streptosporangiales</taxon>
        <taxon>Nocardiopsidaceae</taxon>
        <taxon>Murinocardiopsis</taxon>
    </lineage>
</organism>